<evidence type="ECO:0000313" key="2">
    <source>
        <dbReference type="EMBL" id="QNS09460.1"/>
    </source>
</evidence>
<gene>
    <name evidence="2" type="ORF">IAG42_37520</name>
</gene>
<dbReference type="AlphaFoldDB" id="A0A7H1BL55"/>
<feature type="domain" description="GmrSD restriction endonucleases N-terminal" evidence="1">
    <location>
        <begin position="28"/>
        <end position="130"/>
    </location>
</feature>
<protein>
    <submittedName>
        <fullName evidence="2">DUF262 domain-containing protein</fullName>
    </submittedName>
</protein>
<dbReference type="InterPro" id="IPR004919">
    <property type="entry name" value="GmrSD_N"/>
</dbReference>
<sequence>MSAPRATRQAEKPLQHTNFQPTFRRATEIVKDVEKGNLDLQPPYQRKSVWNEAQRIALIESWLLGVPTGPIVLVDRCNGTWTSPDGRRPLYDEVDVAMWGCADGQQRITTAKAWFDGKFAVPASWFEKDLIETTEETDDGPYVRYTGLTQVGQRRFDNIASFQVAEDRTCAGIADEARTYLLINSAGTAQTAADLENARRVADGEGSP</sequence>
<accession>A0A7H1BL55</accession>
<organism evidence="2 3">
    <name type="scientific">Streptomyces xanthii</name>
    <dbReference type="NCBI Taxonomy" id="2768069"/>
    <lineage>
        <taxon>Bacteria</taxon>
        <taxon>Bacillati</taxon>
        <taxon>Actinomycetota</taxon>
        <taxon>Actinomycetes</taxon>
        <taxon>Kitasatosporales</taxon>
        <taxon>Streptomycetaceae</taxon>
        <taxon>Streptomyces</taxon>
    </lineage>
</organism>
<dbReference type="Proteomes" id="UP000516428">
    <property type="component" value="Plasmid unnamed2"/>
</dbReference>
<proteinExistence type="predicted"/>
<dbReference type="Pfam" id="PF03235">
    <property type="entry name" value="GmrSD_N"/>
    <property type="match status" value="1"/>
</dbReference>
<reference evidence="2 3" key="1">
    <citation type="submission" date="2020-09" db="EMBL/GenBank/DDBJ databases">
        <title>A novel species.</title>
        <authorList>
            <person name="Gao J."/>
        </authorList>
    </citation>
    <scope>NUCLEOTIDE SEQUENCE [LARGE SCALE GENOMIC DNA]</scope>
    <source>
        <strain evidence="2 3">CRXT-Y-14</strain>
        <plasmid evidence="2 3">unnamed2</plasmid>
    </source>
</reference>
<evidence type="ECO:0000259" key="1">
    <source>
        <dbReference type="Pfam" id="PF03235"/>
    </source>
</evidence>
<dbReference type="EMBL" id="CP061283">
    <property type="protein sequence ID" value="QNS09460.1"/>
    <property type="molecule type" value="Genomic_DNA"/>
</dbReference>
<evidence type="ECO:0000313" key="3">
    <source>
        <dbReference type="Proteomes" id="UP000516428"/>
    </source>
</evidence>
<keyword evidence="2" id="KW-0614">Plasmid</keyword>
<geneLocation type="plasmid" evidence="2 3">
    <name>unnamed2</name>
</geneLocation>
<keyword evidence="3" id="KW-1185">Reference proteome</keyword>
<name>A0A7H1BL55_9ACTN</name>
<dbReference type="KEGG" id="sxn:IAG42_37520"/>
<dbReference type="PANTHER" id="PTHR39639:SF1">
    <property type="entry name" value="DUF262 DOMAIN-CONTAINING PROTEIN"/>
    <property type="match status" value="1"/>
</dbReference>
<dbReference type="PANTHER" id="PTHR39639">
    <property type="entry name" value="CHROMOSOME 16, WHOLE GENOME SHOTGUN SEQUENCE"/>
    <property type="match status" value="1"/>
</dbReference>
<dbReference type="RefSeq" id="WP_188342115.1">
    <property type="nucleotide sequence ID" value="NZ_CP061283.1"/>
</dbReference>